<feature type="compositionally biased region" description="Polar residues" evidence="1">
    <location>
        <begin position="193"/>
        <end position="208"/>
    </location>
</feature>
<organism evidence="2 3">
    <name type="scientific">Fusarium redolens</name>
    <dbReference type="NCBI Taxonomy" id="48865"/>
    <lineage>
        <taxon>Eukaryota</taxon>
        <taxon>Fungi</taxon>
        <taxon>Dikarya</taxon>
        <taxon>Ascomycota</taxon>
        <taxon>Pezizomycotina</taxon>
        <taxon>Sordariomycetes</taxon>
        <taxon>Hypocreomycetidae</taxon>
        <taxon>Hypocreales</taxon>
        <taxon>Nectriaceae</taxon>
        <taxon>Fusarium</taxon>
        <taxon>Fusarium redolens species complex</taxon>
    </lineage>
</organism>
<accession>A0A9P9FYH6</accession>
<evidence type="ECO:0000313" key="2">
    <source>
        <dbReference type="EMBL" id="KAH7228511.1"/>
    </source>
</evidence>
<evidence type="ECO:0000256" key="1">
    <source>
        <dbReference type="SAM" id="MobiDB-lite"/>
    </source>
</evidence>
<dbReference type="GeneID" id="70218838"/>
<protein>
    <submittedName>
        <fullName evidence="2">Uncharacterized protein</fullName>
    </submittedName>
</protein>
<dbReference type="Proteomes" id="UP000720189">
    <property type="component" value="Unassembled WGS sequence"/>
</dbReference>
<dbReference type="EMBL" id="JAGMUX010000024">
    <property type="protein sequence ID" value="KAH7228511.1"/>
    <property type="molecule type" value="Genomic_DNA"/>
</dbReference>
<evidence type="ECO:0000313" key="3">
    <source>
        <dbReference type="Proteomes" id="UP000720189"/>
    </source>
</evidence>
<dbReference type="OrthoDB" id="4979445at2759"/>
<gene>
    <name evidence="2" type="ORF">BKA55DRAFT_526902</name>
</gene>
<dbReference type="RefSeq" id="XP_046042748.1">
    <property type="nucleotide sequence ID" value="XM_046188884.1"/>
</dbReference>
<dbReference type="AlphaFoldDB" id="A0A9P9FYH6"/>
<sequence>MEELLISSSLCFPISQLNLTQQARIGLAPSYIGSDETRKILDPTNHLTLNIKAVLWLWYVSLARATCTSKYAIWISQDRAKLSETLGQALPKLDYDDISNLNPGVDVGMAAVPGKRYKIPYHANMALIPPASWSDNCPKTLELHGAKSETLEVFNQPPSTSAGDNRNPSVSNLARSLMHTEASSGGLIPRATPVTTTDGPKPVETSSTIETRTKPHAATGTASSMLCWEETHPSVSDFVSSPASRIEFARSFCDRLQEATFDAAHPIQPLRYGDSLIGMQVLPSCPNHSIGAKDMDACRGVFENINRKCPKAGGTYTNNCVLYYFVKR</sequence>
<reference evidence="2" key="1">
    <citation type="journal article" date="2021" name="Nat. Commun.">
        <title>Genetic determinants of endophytism in the Arabidopsis root mycobiome.</title>
        <authorList>
            <person name="Mesny F."/>
            <person name="Miyauchi S."/>
            <person name="Thiergart T."/>
            <person name="Pickel B."/>
            <person name="Atanasova L."/>
            <person name="Karlsson M."/>
            <person name="Huettel B."/>
            <person name="Barry K.W."/>
            <person name="Haridas S."/>
            <person name="Chen C."/>
            <person name="Bauer D."/>
            <person name="Andreopoulos W."/>
            <person name="Pangilinan J."/>
            <person name="LaButti K."/>
            <person name="Riley R."/>
            <person name="Lipzen A."/>
            <person name="Clum A."/>
            <person name="Drula E."/>
            <person name="Henrissat B."/>
            <person name="Kohler A."/>
            <person name="Grigoriev I.V."/>
            <person name="Martin F.M."/>
            <person name="Hacquard S."/>
        </authorList>
    </citation>
    <scope>NUCLEOTIDE SEQUENCE</scope>
    <source>
        <strain evidence="2">MPI-CAGE-AT-0023</strain>
    </source>
</reference>
<name>A0A9P9FYH6_FUSRE</name>
<comment type="caution">
    <text evidence="2">The sequence shown here is derived from an EMBL/GenBank/DDBJ whole genome shotgun (WGS) entry which is preliminary data.</text>
</comment>
<keyword evidence="3" id="KW-1185">Reference proteome</keyword>
<proteinExistence type="predicted"/>
<feature type="region of interest" description="Disordered" evidence="1">
    <location>
        <begin position="182"/>
        <end position="208"/>
    </location>
</feature>